<organism evidence="8 9">
    <name type="scientific">Meripilus lineatus</name>
    <dbReference type="NCBI Taxonomy" id="2056292"/>
    <lineage>
        <taxon>Eukaryota</taxon>
        <taxon>Fungi</taxon>
        <taxon>Dikarya</taxon>
        <taxon>Basidiomycota</taxon>
        <taxon>Agaricomycotina</taxon>
        <taxon>Agaricomycetes</taxon>
        <taxon>Polyporales</taxon>
        <taxon>Meripilaceae</taxon>
        <taxon>Meripilus</taxon>
    </lineage>
</organism>
<feature type="binding site" evidence="5">
    <location>
        <begin position="433"/>
        <end position="436"/>
    </location>
    <ligand>
        <name>GTP</name>
        <dbReference type="ChEBI" id="CHEBI:37565"/>
    </ligand>
</feature>
<accession>A0AAD5Y8J2</accession>
<feature type="region of interest" description="Disordered" evidence="7">
    <location>
        <begin position="122"/>
        <end position="167"/>
    </location>
</feature>
<evidence type="ECO:0000256" key="5">
    <source>
        <dbReference type="PIRSR" id="PIRSR601019-1"/>
    </source>
</evidence>
<evidence type="ECO:0008006" key="10">
    <source>
        <dbReference type="Google" id="ProtNLM"/>
    </source>
</evidence>
<reference evidence="8" key="1">
    <citation type="submission" date="2022-07" db="EMBL/GenBank/DDBJ databases">
        <title>Genome Sequence of Physisporinus lineatus.</title>
        <authorList>
            <person name="Buettner E."/>
        </authorList>
    </citation>
    <scope>NUCLEOTIDE SEQUENCE</scope>
    <source>
        <strain evidence="8">VT162</strain>
    </source>
</reference>
<dbReference type="GO" id="GO:0031683">
    <property type="term" value="F:G-protein beta/gamma-subunit complex binding"/>
    <property type="evidence" value="ECO:0007669"/>
    <property type="project" value="InterPro"/>
</dbReference>
<comment type="caution">
    <text evidence="8">The sequence shown here is derived from an EMBL/GenBank/DDBJ whole genome shotgun (WGS) entry which is preliminary data.</text>
</comment>
<dbReference type="PROSITE" id="PS51882">
    <property type="entry name" value="G_ALPHA"/>
    <property type="match status" value="1"/>
</dbReference>
<keyword evidence="3 5" id="KW-0342">GTP-binding</keyword>
<feature type="compositionally biased region" description="Polar residues" evidence="7">
    <location>
        <begin position="123"/>
        <end position="132"/>
    </location>
</feature>
<keyword evidence="4" id="KW-0807">Transducer</keyword>
<dbReference type="GO" id="GO:0005737">
    <property type="term" value="C:cytoplasm"/>
    <property type="evidence" value="ECO:0007669"/>
    <property type="project" value="TreeGrafter"/>
</dbReference>
<dbReference type="GO" id="GO:0003924">
    <property type="term" value="F:GTPase activity"/>
    <property type="evidence" value="ECO:0007669"/>
    <property type="project" value="InterPro"/>
</dbReference>
<feature type="binding site" evidence="5">
    <location>
        <begin position="309"/>
        <end position="310"/>
    </location>
    <ligand>
        <name>GTP</name>
        <dbReference type="ChEBI" id="CHEBI:37565"/>
    </ligand>
</feature>
<dbReference type="Pfam" id="PF00503">
    <property type="entry name" value="G-alpha"/>
    <property type="match status" value="1"/>
</dbReference>
<dbReference type="GO" id="GO:0046872">
    <property type="term" value="F:metal ion binding"/>
    <property type="evidence" value="ECO:0007669"/>
    <property type="project" value="UniProtKB-KW"/>
</dbReference>
<sequence length="519" mass="58687">MQRPRQSLDSYDPLAIFTRPPANETPEARSIRLQQEAEAQRVSDAIDESLRAERAAMRRQRSAIKMLLLGQSESGKSTTLKNIQLQFAPNSWASERASWRAVIQLNLVRSVNTILDALASEMSAPSRSSYSHPPTPGSRSRLSSSFEREERRERSPPPTIASFSRSSVPPIPFTNHHSLLKLRLAPLRSVEADLKSFLGDIACEEASGALTPESDMMMATPFDSTSYGPGSISLRRPREFTVRSHTSWKVAIGQHCRLRSTSPHGRRAALSECDGLTEVIAGCQEDMKALWNDGAVKELIRRRRVKLEDSTPYFFENVDRIARRNYDPSDSDVLRARLRTLGVQEHRITFENSMDYGREWIIYDVGGSRTSRSAWLPYFDDAHAVLFLAPISCFDEHLNEDPKINRLQDSFVLWKSIVSSRLLTRTTIILFMNKYDLLQKKLESGVKVNRFLTSYADRENKASTVAKYLRSKFKDTFRESSPQPRPFYAFITSVIDKTTTAITLASGPSRVSLIACCSH</sequence>
<evidence type="ECO:0000313" key="8">
    <source>
        <dbReference type="EMBL" id="KAJ3476224.1"/>
    </source>
</evidence>
<dbReference type="FunFam" id="3.40.50.300:FF:000692">
    <property type="entry name" value="Guanine nucleotide-binding protein subunit alpha"/>
    <property type="match status" value="1"/>
</dbReference>
<dbReference type="SUPFAM" id="SSF47895">
    <property type="entry name" value="Transducin (alpha subunit), insertion domain"/>
    <property type="match status" value="1"/>
</dbReference>
<dbReference type="Proteomes" id="UP001212997">
    <property type="component" value="Unassembled WGS sequence"/>
</dbReference>
<dbReference type="AlphaFoldDB" id="A0AAD5Y8J2"/>
<evidence type="ECO:0000256" key="1">
    <source>
        <dbReference type="ARBA" id="ARBA00022723"/>
    </source>
</evidence>
<dbReference type="SUPFAM" id="SSF52540">
    <property type="entry name" value="P-loop containing nucleoside triphosphate hydrolases"/>
    <property type="match status" value="1"/>
</dbReference>
<dbReference type="GO" id="GO:0001664">
    <property type="term" value="F:G protein-coupled receptor binding"/>
    <property type="evidence" value="ECO:0007669"/>
    <property type="project" value="TreeGrafter"/>
</dbReference>
<keyword evidence="9" id="KW-1185">Reference proteome</keyword>
<evidence type="ECO:0000256" key="7">
    <source>
        <dbReference type="SAM" id="MobiDB-lite"/>
    </source>
</evidence>
<gene>
    <name evidence="8" type="ORF">NLI96_g11307</name>
</gene>
<dbReference type="SMART" id="SM00275">
    <property type="entry name" value="G_alpha"/>
    <property type="match status" value="1"/>
</dbReference>
<dbReference type="GO" id="GO:0007188">
    <property type="term" value="P:adenylate cyclase-modulating G protein-coupled receptor signaling pathway"/>
    <property type="evidence" value="ECO:0007669"/>
    <property type="project" value="TreeGrafter"/>
</dbReference>
<keyword evidence="2 5" id="KW-0547">Nucleotide-binding</keyword>
<dbReference type="InterPro" id="IPR001019">
    <property type="entry name" value="Gprotein_alpha_su"/>
</dbReference>
<dbReference type="Gene3D" id="3.40.50.300">
    <property type="entry name" value="P-loop containing nucleotide triphosphate hydrolases"/>
    <property type="match status" value="2"/>
</dbReference>
<keyword evidence="1 6" id="KW-0479">Metal-binding</keyword>
<dbReference type="PANTHER" id="PTHR10218">
    <property type="entry name" value="GTP-BINDING PROTEIN ALPHA SUBUNIT"/>
    <property type="match status" value="1"/>
</dbReference>
<keyword evidence="6" id="KW-0460">Magnesium</keyword>
<evidence type="ECO:0000256" key="4">
    <source>
        <dbReference type="ARBA" id="ARBA00023224"/>
    </source>
</evidence>
<name>A0AAD5Y8J2_9APHY</name>
<feature type="region of interest" description="Disordered" evidence="7">
    <location>
        <begin position="1"/>
        <end position="26"/>
    </location>
</feature>
<dbReference type="InterPro" id="IPR011025">
    <property type="entry name" value="GproteinA_insert"/>
</dbReference>
<dbReference type="GO" id="GO:0005525">
    <property type="term" value="F:GTP binding"/>
    <property type="evidence" value="ECO:0007669"/>
    <property type="project" value="UniProtKB-KW"/>
</dbReference>
<feature type="binding site" evidence="6">
    <location>
        <position position="340"/>
    </location>
    <ligand>
        <name>Mg(2+)</name>
        <dbReference type="ChEBI" id="CHEBI:18420"/>
    </ligand>
</feature>
<protein>
    <recommendedName>
        <fullName evidence="10">G-alpha-domain-containing protein</fullName>
    </recommendedName>
</protein>
<feature type="binding site" evidence="5">
    <location>
        <begin position="334"/>
        <end position="340"/>
    </location>
    <ligand>
        <name>GTP</name>
        <dbReference type="ChEBI" id="CHEBI:37565"/>
    </ligand>
</feature>
<evidence type="ECO:0000313" key="9">
    <source>
        <dbReference type="Proteomes" id="UP001212997"/>
    </source>
</evidence>
<evidence type="ECO:0000256" key="3">
    <source>
        <dbReference type="ARBA" id="ARBA00023134"/>
    </source>
</evidence>
<feature type="compositionally biased region" description="Basic and acidic residues" evidence="7">
    <location>
        <begin position="146"/>
        <end position="155"/>
    </location>
</feature>
<evidence type="ECO:0000256" key="2">
    <source>
        <dbReference type="ARBA" id="ARBA00022741"/>
    </source>
</evidence>
<dbReference type="GO" id="GO:0005834">
    <property type="term" value="C:heterotrimeric G-protein complex"/>
    <property type="evidence" value="ECO:0007669"/>
    <property type="project" value="TreeGrafter"/>
</dbReference>
<dbReference type="PRINTS" id="PR00318">
    <property type="entry name" value="GPROTEINA"/>
</dbReference>
<dbReference type="EMBL" id="JANAWD010000736">
    <property type="protein sequence ID" value="KAJ3476224.1"/>
    <property type="molecule type" value="Genomic_DNA"/>
</dbReference>
<dbReference type="InterPro" id="IPR027417">
    <property type="entry name" value="P-loop_NTPase"/>
</dbReference>
<evidence type="ECO:0000256" key="6">
    <source>
        <dbReference type="PIRSR" id="PIRSR601019-2"/>
    </source>
</evidence>
<proteinExistence type="predicted"/>
<dbReference type="PANTHER" id="PTHR10218:SF360">
    <property type="entry name" value="GUANINE NUCLEOTIDE-BINDING PROTEIN SUBUNIT ALPHA HOMOLOG"/>
    <property type="match status" value="1"/>
</dbReference>